<evidence type="ECO:0000313" key="3">
    <source>
        <dbReference type="EMBL" id="WOK04759.1"/>
    </source>
</evidence>
<gene>
    <name evidence="3" type="ORF">RT717_16885</name>
</gene>
<dbReference type="Pfam" id="PF00691">
    <property type="entry name" value="OmpA"/>
    <property type="match status" value="1"/>
</dbReference>
<keyword evidence="4" id="KW-1185">Reference proteome</keyword>
<dbReference type="PANTHER" id="PTHR30329:SF21">
    <property type="entry name" value="LIPOPROTEIN YIAD-RELATED"/>
    <property type="match status" value="1"/>
</dbReference>
<dbReference type="InterPro" id="IPR011042">
    <property type="entry name" value="6-blade_b-propeller_TolB-like"/>
</dbReference>
<dbReference type="InterPro" id="IPR050330">
    <property type="entry name" value="Bact_OuterMem_StrucFunc"/>
</dbReference>
<dbReference type="InterPro" id="IPR011659">
    <property type="entry name" value="WD40"/>
</dbReference>
<dbReference type="InterPro" id="IPR036737">
    <property type="entry name" value="OmpA-like_sf"/>
</dbReference>
<dbReference type="SUPFAM" id="SSF82171">
    <property type="entry name" value="DPP6 N-terminal domain-like"/>
    <property type="match status" value="1"/>
</dbReference>
<dbReference type="Proteomes" id="UP001302349">
    <property type="component" value="Chromosome"/>
</dbReference>
<name>A0ABZ0II90_9BACT</name>
<dbReference type="SUPFAM" id="SSF49464">
    <property type="entry name" value="Carboxypeptidase regulatory domain-like"/>
    <property type="match status" value="1"/>
</dbReference>
<dbReference type="PANTHER" id="PTHR30329">
    <property type="entry name" value="STATOR ELEMENT OF FLAGELLAR MOTOR COMPLEX"/>
    <property type="match status" value="1"/>
</dbReference>
<dbReference type="Pfam" id="PF07676">
    <property type="entry name" value="PD40"/>
    <property type="match status" value="1"/>
</dbReference>
<reference evidence="3 4" key="1">
    <citation type="journal article" date="2023" name="Microbiol. Resour. Announc.">
        <title>Complete Genome Sequence of Imperialibacter roseus strain P4T.</title>
        <authorList>
            <person name="Tizabi D.R."/>
            <person name="Bachvaroff T."/>
            <person name="Hill R.T."/>
        </authorList>
    </citation>
    <scope>NUCLEOTIDE SEQUENCE [LARGE SCALE GENOMIC DNA]</scope>
    <source>
        <strain evidence="3 4">P4T</strain>
    </source>
</reference>
<protein>
    <submittedName>
        <fullName evidence="3">OmpA family protein</fullName>
    </submittedName>
</protein>
<evidence type="ECO:0000256" key="1">
    <source>
        <dbReference type="PROSITE-ProRule" id="PRU00473"/>
    </source>
</evidence>
<dbReference type="SUPFAM" id="SSF103088">
    <property type="entry name" value="OmpA-like"/>
    <property type="match status" value="1"/>
</dbReference>
<keyword evidence="1" id="KW-0472">Membrane</keyword>
<dbReference type="CDD" id="cd07185">
    <property type="entry name" value="OmpA_C-like"/>
    <property type="match status" value="1"/>
</dbReference>
<dbReference type="RefSeq" id="WP_317487559.1">
    <property type="nucleotide sequence ID" value="NZ_CP136051.1"/>
</dbReference>
<dbReference type="InterPro" id="IPR008969">
    <property type="entry name" value="CarboxyPept-like_regulatory"/>
</dbReference>
<sequence length="682" mass="76641">MKNSTYLRITSLALLAVGVLLPYAGSSQGKHSTYVRAEDSFYDEELETAFLLFNEYLTGSPDDRKAQYYAEICSLLTYYPAKPLDKFLQFEATLGTSDKFFYYWAGRIYAARYDYGAAIEAWQKFLDLKAYKSKVITDETKAFIEDAIVKKSFIEHPSTYSVHHLPAPINTLNSEENPILFDNESKLMLASIGNDESVRRRKQRSTIYFFERQGKNKWSAPVSYPAFKEMKGNIVNLQLFDNETKLLLYYEDKKGDLYQSEKVNGVWQKPKPLEQIDRSGMQVSGFFTSNGEVLVYTAESKKPDKDIDLYMVTRQGEGQWSAPTELQELNSPFDEDSPYITPDGSTIYFSSRGHSSIGGFDIFKSARNPTTGKWGTPENLGYPINTPGDEIFFKFNKDGKTGFFSSDRAGTVGFLDAYLFVEEIKIPMKGRVIASSTKQPLAGVLVKVTPDNQYLNTLSAESNQDGEFEVLLTSGFDQTFDLTYMGLHAKTESISVDQTSPTNILNKVFEIDLTETILAQQTHQQGVQQGKSAVPTKTTTKVASASTETTAPISEYTELGDLGKKFSKGNKAILSNIYFEPGSDYISSAYTPELFALFKVMSENPELRIEIGGHTDALEEKTSTQNLSKLRARAVGSYLMQRRISENRIKEVGYGATQPLASNDNEKEGRELNRRIEVLVIE</sequence>
<dbReference type="InterPro" id="IPR006665">
    <property type="entry name" value="OmpA-like"/>
</dbReference>
<dbReference type="Gene3D" id="2.120.10.30">
    <property type="entry name" value="TolB, C-terminal domain"/>
    <property type="match status" value="1"/>
</dbReference>
<evidence type="ECO:0000259" key="2">
    <source>
        <dbReference type="PROSITE" id="PS51123"/>
    </source>
</evidence>
<evidence type="ECO:0000313" key="4">
    <source>
        <dbReference type="Proteomes" id="UP001302349"/>
    </source>
</evidence>
<dbReference type="PROSITE" id="PS51123">
    <property type="entry name" value="OMPA_2"/>
    <property type="match status" value="1"/>
</dbReference>
<accession>A0ABZ0II90</accession>
<feature type="domain" description="OmpA-like" evidence="2">
    <location>
        <begin position="566"/>
        <end position="682"/>
    </location>
</feature>
<dbReference type="Gene3D" id="3.30.1330.60">
    <property type="entry name" value="OmpA-like domain"/>
    <property type="match status" value="1"/>
</dbReference>
<dbReference type="EMBL" id="CP136051">
    <property type="protein sequence ID" value="WOK04759.1"/>
    <property type="molecule type" value="Genomic_DNA"/>
</dbReference>
<proteinExistence type="predicted"/>
<organism evidence="3 4">
    <name type="scientific">Imperialibacter roseus</name>
    <dbReference type="NCBI Taxonomy" id="1324217"/>
    <lineage>
        <taxon>Bacteria</taxon>
        <taxon>Pseudomonadati</taxon>
        <taxon>Bacteroidota</taxon>
        <taxon>Cytophagia</taxon>
        <taxon>Cytophagales</taxon>
        <taxon>Flammeovirgaceae</taxon>
        <taxon>Imperialibacter</taxon>
    </lineage>
</organism>